<dbReference type="Pfam" id="PF14015">
    <property type="entry name" value="DUF4231"/>
    <property type="match status" value="1"/>
</dbReference>
<sequence length="149" mass="17254">MNEPPLEYAIKIRDGIQKKAKENKKFSNILFFVALFSTVASPVLILISDIFWLSKLTPAILTAGAALASYWIQLRKPHERWVLYRTAQRDIEFQIDQYKYENGEYINGDKEKTLADLVSKRALQLHYDWTPLAPKSKELEKLINLNNGI</sequence>
<dbReference type="NCBIfam" id="NF033634">
    <property type="entry name" value="SLATT_1"/>
    <property type="match status" value="1"/>
</dbReference>
<comment type="caution">
    <text evidence="2">The sequence shown here is derived from an EMBL/GenBank/DDBJ whole genome shotgun (WGS) entry which is preliminary data.</text>
</comment>
<evidence type="ECO:0000313" key="3">
    <source>
        <dbReference type="Proteomes" id="UP001597100"/>
    </source>
</evidence>
<dbReference type="RefSeq" id="WP_380738574.1">
    <property type="nucleotide sequence ID" value="NZ_JBHTJP010000034.1"/>
</dbReference>
<organism evidence="2 3">
    <name type="scientific">Salinimicrobium gaetbulicola</name>
    <dbReference type="NCBI Taxonomy" id="999702"/>
    <lineage>
        <taxon>Bacteria</taxon>
        <taxon>Pseudomonadati</taxon>
        <taxon>Bacteroidota</taxon>
        <taxon>Flavobacteriia</taxon>
        <taxon>Flavobacteriales</taxon>
        <taxon>Flavobacteriaceae</taxon>
        <taxon>Salinimicrobium</taxon>
    </lineage>
</organism>
<keyword evidence="3" id="KW-1185">Reference proteome</keyword>
<proteinExistence type="predicted"/>
<name>A0ABW3IG74_9FLAO</name>
<gene>
    <name evidence="2" type="ORF">ACFQ1G_08485</name>
</gene>
<dbReference type="InterPro" id="IPR025325">
    <property type="entry name" value="DUF4231"/>
</dbReference>
<evidence type="ECO:0000256" key="1">
    <source>
        <dbReference type="SAM" id="Phobius"/>
    </source>
</evidence>
<accession>A0ABW3IG74</accession>
<keyword evidence="1" id="KW-0472">Membrane</keyword>
<evidence type="ECO:0000313" key="2">
    <source>
        <dbReference type="EMBL" id="MFD0976825.1"/>
    </source>
</evidence>
<dbReference type="EMBL" id="JBHTJP010000034">
    <property type="protein sequence ID" value="MFD0976825.1"/>
    <property type="molecule type" value="Genomic_DNA"/>
</dbReference>
<keyword evidence="1" id="KW-1133">Transmembrane helix</keyword>
<dbReference type="Proteomes" id="UP001597100">
    <property type="component" value="Unassembled WGS sequence"/>
</dbReference>
<feature type="transmembrane region" description="Helical" evidence="1">
    <location>
        <begin position="53"/>
        <end position="72"/>
    </location>
</feature>
<feature type="transmembrane region" description="Helical" evidence="1">
    <location>
        <begin position="26"/>
        <end position="47"/>
    </location>
</feature>
<keyword evidence="1" id="KW-0812">Transmembrane</keyword>
<reference evidence="3" key="1">
    <citation type="journal article" date="2019" name="Int. J. Syst. Evol. Microbiol.">
        <title>The Global Catalogue of Microorganisms (GCM) 10K type strain sequencing project: providing services to taxonomists for standard genome sequencing and annotation.</title>
        <authorList>
            <consortium name="The Broad Institute Genomics Platform"/>
            <consortium name="The Broad Institute Genome Sequencing Center for Infectious Disease"/>
            <person name="Wu L."/>
            <person name="Ma J."/>
        </authorList>
    </citation>
    <scope>NUCLEOTIDE SEQUENCE [LARGE SCALE GENOMIC DNA]</scope>
    <source>
        <strain evidence="3">CCUG 60898</strain>
    </source>
</reference>
<protein>
    <submittedName>
        <fullName evidence="2">DUF4231 domain-containing protein</fullName>
    </submittedName>
</protein>